<dbReference type="Proteomes" id="UP001057402">
    <property type="component" value="Chromosome 5"/>
</dbReference>
<accession>A0ACB9QTH3</accession>
<organism evidence="1 2">
    <name type="scientific">Melastoma candidum</name>
    <dbReference type="NCBI Taxonomy" id="119954"/>
    <lineage>
        <taxon>Eukaryota</taxon>
        <taxon>Viridiplantae</taxon>
        <taxon>Streptophyta</taxon>
        <taxon>Embryophyta</taxon>
        <taxon>Tracheophyta</taxon>
        <taxon>Spermatophyta</taxon>
        <taxon>Magnoliopsida</taxon>
        <taxon>eudicotyledons</taxon>
        <taxon>Gunneridae</taxon>
        <taxon>Pentapetalae</taxon>
        <taxon>rosids</taxon>
        <taxon>malvids</taxon>
        <taxon>Myrtales</taxon>
        <taxon>Melastomataceae</taxon>
        <taxon>Melastomatoideae</taxon>
        <taxon>Melastomateae</taxon>
        <taxon>Melastoma</taxon>
    </lineage>
</organism>
<evidence type="ECO:0000313" key="1">
    <source>
        <dbReference type="EMBL" id="KAI4368856.1"/>
    </source>
</evidence>
<proteinExistence type="predicted"/>
<evidence type="ECO:0000313" key="2">
    <source>
        <dbReference type="Proteomes" id="UP001057402"/>
    </source>
</evidence>
<name>A0ACB9QTH3_9MYRT</name>
<protein>
    <submittedName>
        <fullName evidence="1">Uncharacterized protein</fullName>
    </submittedName>
</protein>
<gene>
    <name evidence="1" type="ORF">MLD38_017364</name>
</gene>
<dbReference type="EMBL" id="CM042884">
    <property type="protein sequence ID" value="KAI4368856.1"/>
    <property type="molecule type" value="Genomic_DNA"/>
</dbReference>
<sequence length="102" mass="11994">MLLYFFAMLPDPFSMPASEEEEEEVTALSDELRGREEAPEVDEEGWEEFFTEWLRQSPEDLEDDHGWSEPFLDEVESIGVVRWEWGYSSSGFYEAVDIVFLK</sequence>
<comment type="caution">
    <text evidence="1">The sequence shown here is derived from an EMBL/GenBank/DDBJ whole genome shotgun (WGS) entry which is preliminary data.</text>
</comment>
<reference evidence="2" key="1">
    <citation type="journal article" date="2023" name="Front. Plant Sci.">
        <title>Chromosomal-level genome assembly of Melastoma candidum provides insights into trichome evolution.</title>
        <authorList>
            <person name="Zhong Y."/>
            <person name="Wu W."/>
            <person name="Sun C."/>
            <person name="Zou P."/>
            <person name="Liu Y."/>
            <person name="Dai S."/>
            <person name="Zhou R."/>
        </authorList>
    </citation>
    <scope>NUCLEOTIDE SEQUENCE [LARGE SCALE GENOMIC DNA]</scope>
</reference>
<keyword evidence="2" id="KW-1185">Reference proteome</keyword>